<reference evidence="2 3" key="1">
    <citation type="submission" date="2020-12" db="EMBL/GenBank/DDBJ databases">
        <title>Genome assembly for a thermostable protease producing Bacillus cereus MAKP1 strain isolated from chicken gut.</title>
        <authorList>
            <person name="Malaviya A."/>
        </authorList>
    </citation>
    <scope>NUCLEOTIDE SEQUENCE [LARGE SCALE GENOMIC DNA]</scope>
    <source>
        <strain evidence="2 3">MAKP1</strain>
    </source>
</reference>
<accession>A0ABD4LM49</accession>
<feature type="coiled-coil region" evidence="1">
    <location>
        <begin position="26"/>
        <end position="61"/>
    </location>
</feature>
<gene>
    <name evidence="2" type="ORF">JCR31_26115</name>
</gene>
<name>A0ABD4LM49_BACCE</name>
<evidence type="ECO:0000313" key="2">
    <source>
        <dbReference type="EMBL" id="MBK1611358.1"/>
    </source>
</evidence>
<proteinExistence type="predicted"/>
<dbReference type="Proteomes" id="UP000613452">
    <property type="component" value="Unassembled WGS sequence"/>
</dbReference>
<dbReference type="EMBL" id="JAEFBZ010000001">
    <property type="protein sequence ID" value="MBK1611358.1"/>
    <property type="molecule type" value="Genomic_DNA"/>
</dbReference>
<evidence type="ECO:0000313" key="3">
    <source>
        <dbReference type="Proteomes" id="UP000613452"/>
    </source>
</evidence>
<keyword evidence="1" id="KW-0175">Coiled coil</keyword>
<comment type="caution">
    <text evidence="2">The sequence shown here is derived from an EMBL/GenBank/DDBJ whole genome shotgun (WGS) entry which is preliminary data.</text>
</comment>
<protein>
    <submittedName>
        <fullName evidence="2">Uncharacterized protein</fullName>
    </submittedName>
</protein>
<dbReference type="AlphaFoldDB" id="A0ABD4LM49"/>
<organism evidence="2 3">
    <name type="scientific">Bacillus cereus</name>
    <dbReference type="NCBI Taxonomy" id="1396"/>
    <lineage>
        <taxon>Bacteria</taxon>
        <taxon>Bacillati</taxon>
        <taxon>Bacillota</taxon>
        <taxon>Bacilli</taxon>
        <taxon>Bacillales</taxon>
        <taxon>Bacillaceae</taxon>
        <taxon>Bacillus</taxon>
        <taxon>Bacillus cereus group</taxon>
    </lineage>
</organism>
<evidence type="ECO:0000256" key="1">
    <source>
        <dbReference type="SAM" id="Coils"/>
    </source>
</evidence>
<sequence>MGYTVQNFEGRVGEVSVTNITNEFQKDVAQKLSKLFEKKIVKLEREDRKSYLEIIEEYQKQISFIRNSVNNSIANELEIHKNWLSCLAEPITEYNLSDINRELDSNTMIYSPRMDIAITPTLVKRRGKRVSMGIYRLSEDVKLINYIYKLDFIKQMEFALRRQSNRNLERFNLNHLNDPSYINNRPMHLFGIEIENQKNPKHLMGDFLNAISLSKIPIILFPEDKMEGCMKMLLFSSLIKSIKDVPIFDIINIPLVLTISQFRDIMNHFLEEENLDLIRVEQYR</sequence>